<comment type="catalytic activity">
    <reaction evidence="1">
        <text>ATP + protein L-histidine = ADP + protein N-phospho-L-histidine.</text>
        <dbReference type="EC" id="2.7.13.3"/>
    </reaction>
</comment>
<dbReference type="Pfam" id="PF05227">
    <property type="entry name" value="CHASE3"/>
    <property type="match status" value="1"/>
</dbReference>
<dbReference type="SMART" id="SM00387">
    <property type="entry name" value="HATPase_c"/>
    <property type="match status" value="1"/>
</dbReference>
<keyword evidence="9" id="KW-1185">Reference proteome</keyword>
<keyword evidence="4" id="KW-0808">Transferase</keyword>
<keyword evidence="8" id="KW-0067">ATP-binding</keyword>
<dbReference type="Gene3D" id="3.30.565.10">
    <property type="entry name" value="Histidine kinase-like ATPase, C-terminal domain"/>
    <property type="match status" value="1"/>
</dbReference>
<evidence type="ECO:0000256" key="4">
    <source>
        <dbReference type="ARBA" id="ARBA00022679"/>
    </source>
</evidence>
<gene>
    <name evidence="8" type="ORF">QNI22_24560</name>
</gene>
<dbReference type="InterPro" id="IPR004358">
    <property type="entry name" value="Sig_transdc_His_kin-like_C"/>
</dbReference>
<dbReference type="PROSITE" id="PS50109">
    <property type="entry name" value="HIS_KIN"/>
    <property type="match status" value="1"/>
</dbReference>
<dbReference type="PANTHER" id="PTHR43304">
    <property type="entry name" value="PHYTOCHROME-LIKE PROTEIN CPH1"/>
    <property type="match status" value="1"/>
</dbReference>
<dbReference type="InterPro" id="IPR052162">
    <property type="entry name" value="Sensor_kinase/Photoreceptor"/>
</dbReference>
<evidence type="ECO:0000256" key="6">
    <source>
        <dbReference type="SAM" id="Phobius"/>
    </source>
</evidence>
<keyword evidence="6" id="KW-1133">Transmembrane helix</keyword>
<evidence type="ECO:0000256" key="2">
    <source>
        <dbReference type="ARBA" id="ARBA00012438"/>
    </source>
</evidence>
<name>A0AAE3RAP3_9BACT</name>
<proteinExistence type="predicted"/>
<feature type="transmembrane region" description="Helical" evidence="6">
    <location>
        <begin position="7"/>
        <end position="27"/>
    </location>
</feature>
<feature type="domain" description="Histidine kinase" evidence="7">
    <location>
        <begin position="238"/>
        <end position="463"/>
    </location>
</feature>
<dbReference type="InterPro" id="IPR005467">
    <property type="entry name" value="His_kinase_dom"/>
</dbReference>
<dbReference type="InterPro" id="IPR036890">
    <property type="entry name" value="HATPase_C_sf"/>
</dbReference>
<evidence type="ECO:0000256" key="5">
    <source>
        <dbReference type="ARBA" id="ARBA00022777"/>
    </source>
</evidence>
<dbReference type="SUPFAM" id="SSF55874">
    <property type="entry name" value="ATPase domain of HSP90 chaperone/DNA topoisomerase II/histidine kinase"/>
    <property type="match status" value="1"/>
</dbReference>
<dbReference type="CDD" id="cd00082">
    <property type="entry name" value="HisKA"/>
    <property type="match status" value="1"/>
</dbReference>
<dbReference type="AlphaFoldDB" id="A0AAE3RAP3"/>
<dbReference type="InterPro" id="IPR007891">
    <property type="entry name" value="CHASE3"/>
</dbReference>
<evidence type="ECO:0000256" key="3">
    <source>
        <dbReference type="ARBA" id="ARBA00022553"/>
    </source>
</evidence>
<dbReference type="CDD" id="cd19410">
    <property type="entry name" value="HK9-like_sensor"/>
    <property type="match status" value="1"/>
</dbReference>
<dbReference type="Pfam" id="PF02518">
    <property type="entry name" value="HATPase_c"/>
    <property type="match status" value="1"/>
</dbReference>
<evidence type="ECO:0000313" key="9">
    <source>
        <dbReference type="Proteomes" id="UP001232063"/>
    </source>
</evidence>
<dbReference type="GO" id="GO:0005524">
    <property type="term" value="F:ATP binding"/>
    <property type="evidence" value="ECO:0007669"/>
    <property type="project" value="UniProtKB-KW"/>
</dbReference>
<feature type="transmembrane region" description="Helical" evidence="6">
    <location>
        <begin position="180"/>
        <end position="204"/>
    </location>
</feature>
<keyword evidence="5" id="KW-0418">Kinase</keyword>
<accession>A0AAE3RAP3</accession>
<evidence type="ECO:0000256" key="1">
    <source>
        <dbReference type="ARBA" id="ARBA00000085"/>
    </source>
</evidence>
<comment type="caution">
    <text evidence="8">The sequence shown here is derived from an EMBL/GenBank/DDBJ whole genome shotgun (WGS) entry which is preliminary data.</text>
</comment>
<dbReference type="SMART" id="SM00388">
    <property type="entry name" value="HisKA"/>
    <property type="match status" value="1"/>
</dbReference>
<dbReference type="InterPro" id="IPR003594">
    <property type="entry name" value="HATPase_dom"/>
</dbReference>
<dbReference type="EC" id="2.7.13.3" evidence="2"/>
<keyword evidence="6" id="KW-0812">Transmembrane</keyword>
<reference evidence="8" key="1">
    <citation type="submission" date="2023-05" db="EMBL/GenBank/DDBJ databases">
        <authorList>
            <person name="Zhang X."/>
        </authorList>
    </citation>
    <scope>NUCLEOTIDE SEQUENCE</scope>
    <source>
        <strain evidence="8">BD1B2-1</strain>
    </source>
</reference>
<dbReference type="Proteomes" id="UP001232063">
    <property type="component" value="Unassembled WGS sequence"/>
</dbReference>
<evidence type="ECO:0000313" key="8">
    <source>
        <dbReference type="EMBL" id="MDJ1503858.1"/>
    </source>
</evidence>
<keyword evidence="8" id="KW-0547">Nucleotide-binding</keyword>
<dbReference type="InterPro" id="IPR003661">
    <property type="entry name" value="HisK_dim/P_dom"/>
</dbReference>
<keyword evidence="6" id="KW-0472">Membrane</keyword>
<keyword evidence="3" id="KW-0597">Phosphoprotein</keyword>
<dbReference type="RefSeq" id="WP_314514535.1">
    <property type="nucleotide sequence ID" value="NZ_JASJOU010000009.1"/>
</dbReference>
<dbReference type="InterPro" id="IPR036097">
    <property type="entry name" value="HisK_dim/P_sf"/>
</dbReference>
<dbReference type="GO" id="GO:0000155">
    <property type="term" value="F:phosphorelay sensor kinase activity"/>
    <property type="evidence" value="ECO:0007669"/>
    <property type="project" value="InterPro"/>
</dbReference>
<dbReference type="EMBL" id="JASJOU010000009">
    <property type="protein sequence ID" value="MDJ1503858.1"/>
    <property type="molecule type" value="Genomic_DNA"/>
</dbReference>
<dbReference type="SUPFAM" id="SSF47384">
    <property type="entry name" value="Homodimeric domain of signal transducing histidine kinase"/>
    <property type="match status" value="1"/>
</dbReference>
<protein>
    <recommendedName>
        <fullName evidence="2">histidine kinase</fullName>
        <ecNumber evidence="2">2.7.13.3</ecNumber>
    </recommendedName>
</protein>
<dbReference type="PRINTS" id="PR00344">
    <property type="entry name" value="BCTRLSENSOR"/>
</dbReference>
<sequence>MRRNAVYNTIAFILSVTILINISILAYNRIQNLVNSSEKVEHTYQTLLYVEEMFTNLRSAVNAQRGYLLSGDSLHLINYHQYKKDTYSKLHQTDSITSDNPIQTHNLDTLRQLLDQRFANLDSLVAVYQATYTPTSTVFRGDISYDRKTTELLLAKLRSIRAHEQKLKEERTLIKNASEAAAPVFLLILAIITLFLLIFSFLILNKELRRRLATQIELELKVEALNRSNQELEQFAYVASHDLQEPLRKIMTFGSMLKTKQKDKLDQEGNRTLDTIMDLSRRMKQLIEDLLSFSRIVNQNQSFVSTDLNLLLKQVLEDLSEPIQQQQAQISIDKLPTLRVQPVQIQQLFQNLLLNSLKYAKPGVPPIIQISSQISNSQELNLSENMISRSFYKIQIADNGIGFEQEYAEKIFTIFQRLHTQEEYKGTGVGLAVCKRVVTNHGGYIQAISTPAQGAIFSIYLPA</sequence>
<evidence type="ECO:0000259" key="7">
    <source>
        <dbReference type="PROSITE" id="PS50109"/>
    </source>
</evidence>
<organism evidence="8 9">
    <name type="scientific">Xanthocytophaga agilis</name>
    <dbReference type="NCBI Taxonomy" id="3048010"/>
    <lineage>
        <taxon>Bacteria</taxon>
        <taxon>Pseudomonadati</taxon>
        <taxon>Bacteroidota</taxon>
        <taxon>Cytophagia</taxon>
        <taxon>Cytophagales</taxon>
        <taxon>Rhodocytophagaceae</taxon>
        <taxon>Xanthocytophaga</taxon>
    </lineage>
</organism>
<dbReference type="PANTHER" id="PTHR43304:SF1">
    <property type="entry name" value="PAC DOMAIN-CONTAINING PROTEIN"/>
    <property type="match status" value="1"/>
</dbReference>
<dbReference type="Gene3D" id="1.10.287.130">
    <property type="match status" value="1"/>
</dbReference>
<dbReference type="Pfam" id="PF00512">
    <property type="entry name" value="HisKA"/>
    <property type="match status" value="1"/>
</dbReference>